<feature type="domain" description="Bridge-like lipid transfer protein family member 1 C-terminal" evidence="2">
    <location>
        <begin position="1"/>
        <end position="538"/>
    </location>
</feature>
<dbReference type="InterPro" id="IPR033616">
    <property type="entry name" value="BLTP1"/>
</dbReference>
<gene>
    <name evidence="3" type="ORF">SK128_005103</name>
</gene>
<keyword evidence="4" id="KW-1185">Reference proteome</keyword>
<feature type="compositionally biased region" description="Low complexity" evidence="1">
    <location>
        <begin position="152"/>
        <end position="164"/>
    </location>
</feature>
<dbReference type="Proteomes" id="UP001381693">
    <property type="component" value="Unassembled WGS sequence"/>
</dbReference>
<reference evidence="3 4" key="1">
    <citation type="submission" date="2023-11" db="EMBL/GenBank/DDBJ databases">
        <title>Halocaridina rubra genome assembly.</title>
        <authorList>
            <person name="Smith C."/>
        </authorList>
    </citation>
    <scope>NUCLEOTIDE SEQUENCE [LARGE SCALE GENOMIC DNA]</scope>
    <source>
        <strain evidence="3">EP-1</strain>
        <tissue evidence="3">Whole</tissue>
    </source>
</reference>
<dbReference type="GO" id="GO:0048488">
    <property type="term" value="P:synaptic vesicle endocytosis"/>
    <property type="evidence" value="ECO:0007669"/>
    <property type="project" value="TreeGrafter"/>
</dbReference>
<feature type="region of interest" description="Disordered" evidence="1">
    <location>
        <begin position="131"/>
        <end position="268"/>
    </location>
</feature>
<name>A0AAN9A1U6_HALRR</name>
<feature type="compositionally biased region" description="Polar residues" evidence="1">
    <location>
        <begin position="131"/>
        <end position="140"/>
    </location>
</feature>
<feature type="region of interest" description="Disordered" evidence="1">
    <location>
        <begin position="396"/>
        <end position="415"/>
    </location>
</feature>
<dbReference type="InterPro" id="IPR056742">
    <property type="entry name" value="BLTP1_C"/>
</dbReference>
<evidence type="ECO:0000313" key="3">
    <source>
        <dbReference type="EMBL" id="KAK7066592.1"/>
    </source>
</evidence>
<dbReference type="AlphaFoldDB" id="A0AAN9A1U6"/>
<dbReference type="GO" id="GO:0098793">
    <property type="term" value="C:presynapse"/>
    <property type="evidence" value="ECO:0007669"/>
    <property type="project" value="GOC"/>
</dbReference>
<feature type="compositionally biased region" description="Polar residues" evidence="1">
    <location>
        <begin position="240"/>
        <end position="249"/>
    </location>
</feature>
<feature type="domain" description="Bridge-like lipid transfer protein family member 1 C-terminal" evidence="2">
    <location>
        <begin position="556"/>
        <end position="629"/>
    </location>
</feature>
<accession>A0AAN9A1U6</accession>
<dbReference type="PANTHER" id="PTHR31640">
    <property type="entry name" value="TRANSMEMBRANE PROTEIN KIAA1109"/>
    <property type="match status" value="1"/>
</dbReference>
<evidence type="ECO:0000256" key="1">
    <source>
        <dbReference type="SAM" id="MobiDB-lite"/>
    </source>
</evidence>
<evidence type="ECO:0000313" key="4">
    <source>
        <dbReference type="Proteomes" id="UP001381693"/>
    </source>
</evidence>
<feature type="compositionally biased region" description="Polar residues" evidence="1">
    <location>
        <begin position="165"/>
        <end position="191"/>
    </location>
</feature>
<evidence type="ECO:0000259" key="2">
    <source>
        <dbReference type="Pfam" id="PF25040"/>
    </source>
</evidence>
<comment type="caution">
    <text evidence="3">The sequence shown here is derived from an EMBL/GenBank/DDBJ whole genome shotgun (WGS) entry which is preliminary data.</text>
</comment>
<protein>
    <recommendedName>
        <fullName evidence="2">Bridge-like lipid transfer protein family member 1 C-terminal domain-containing protein</fullName>
    </recommendedName>
</protein>
<sequence>MNEQAKTVNDLKSLGASASTIEQEIRRLQELEALVFHDFRRDVMKKLRRQSVKATSMKDRLGLGQKPHLRSKSLKVPSPTIEVKEPPVNCGSQGSIDQASLSVDNSPCHVGDSTGQKVKFVDSAGQGRHFSYTSGSSDSYPTDEVDNSDVFPTTPGHGQTPTPTNVSDTETDTMTVTNCSSSDNVGSLDSKTCSEKGLNEPVSTLNREAESPLCNGTNSREVGGVGEGSTPGTATGPMSGHSSTHSSGAITPGGLGSSSSGTVKPQDPSIDLELDVRVCISSGMCNLYTRYMSKDEEKRMKKERSFSGGISDTPGSPGSVRKKNEGRPNISTAKLRAPPPPSTALSADTVFYIPGLDVKVHYESHNIHEDTPVGSGGIFGGGGCAQPDSLGFSPAGTTGGNSTLGGTTSRKGGVGASGGKRASLFTWLTLQSIQKETTVTPNILEFLEMALEPIPLPEPQAKSAVSQEPEPVFNMDVDAAATAVGGGVPYAYASFPVDVVVYFHMQPSTIRFSCHPVSRVECLLQLPSLNLVFSSKRAHDGGTVLELSNKLQETIGGLSVTGVLEDFNLYVFHPYGGKQKGTSGAPYMNTSPMSDGDRKDSLSVTVEFVKFHISRSRKIYFEGGPKMKTTSSADSAKATIRFSSK</sequence>
<feature type="region of interest" description="Disordered" evidence="1">
    <location>
        <begin position="302"/>
        <end position="341"/>
    </location>
</feature>
<organism evidence="3 4">
    <name type="scientific">Halocaridina rubra</name>
    <name type="common">Hawaiian red shrimp</name>
    <dbReference type="NCBI Taxonomy" id="373956"/>
    <lineage>
        <taxon>Eukaryota</taxon>
        <taxon>Metazoa</taxon>
        <taxon>Ecdysozoa</taxon>
        <taxon>Arthropoda</taxon>
        <taxon>Crustacea</taxon>
        <taxon>Multicrustacea</taxon>
        <taxon>Malacostraca</taxon>
        <taxon>Eumalacostraca</taxon>
        <taxon>Eucarida</taxon>
        <taxon>Decapoda</taxon>
        <taxon>Pleocyemata</taxon>
        <taxon>Caridea</taxon>
        <taxon>Atyoidea</taxon>
        <taxon>Atyidae</taxon>
        <taxon>Halocaridina</taxon>
    </lineage>
</organism>
<dbReference type="Pfam" id="PF25040">
    <property type="entry name" value="BLTP1_C"/>
    <property type="match status" value="2"/>
</dbReference>
<dbReference type="EMBL" id="JAXCGZ010019116">
    <property type="protein sequence ID" value="KAK7066592.1"/>
    <property type="molecule type" value="Genomic_DNA"/>
</dbReference>
<dbReference type="PANTHER" id="PTHR31640:SF1">
    <property type="entry name" value="BRIDGE-LIKE LIPID TRANSFER PROTEIN FAMILY MEMBER 1"/>
    <property type="match status" value="1"/>
</dbReference>
<proteinExistence type="predicted"/>